<keyword evidence="12" id="KW-0131">Cell cycle</keyword>
<keyword evidence="10 13" id="KW-0175">Coiled coil</keyword>
<sequence length="1322" mass="148374">MADLNIKLGLTIVTQDGREGIVRYIGPLHIAAGEWLGLELPDQSGKNDGSVKGQRYFQCTPGCGIFVRKESAVSISRQASQNPKSNGAPTSNGTSTKPRPSSGVTADVARKRQSLMSSGSGSATASRLSLRSPTKSPTKPALSVASSTGSTPRTGTPATTARTSDSSTRSRLSTTGRSSMAPPSTTTRSSSVASRQSLVGGAVKPLSARPSSIQSRQSLAGPRLSMVSKAAPQRDTVISPSGSHESISSPPLHEEKESGWEANTNTDQHKSERPKVQDQPLQVIAQHPQSDAPPRDVGSTLPEDRSRHAQVIKTLEIKVRSLQKQRQDDQTQLQGLQDLRNQVARYEGIIQTLQKKIKTNQQEMVDLKAKYDDAESRARNIPDHSAEHESELELATLDKEMAEERADAFEAELEALKLKHEELELEAEILREENRELSSVMSPEDKASAGWLQMERETERLRQALVMLRDISQQNEADMKSEIRELHETLDELEHSASKYEEAMAKLTKSEETNQHLREQLEAAEANDDMLEAMSAERDQNRSEIELLKRQIQDLEEHIQVTDELEAFHVEEEKRLHYQLDESEAIINDKQRRSLEQQKTIEDMEYTLSKFREVVQGLQGDIDELRRSREISETEATEMSSKSRAMMELNLKLQNSATKTQLKAIDLEMGRMRAEQASLHLEILKYFVPESFEVDKKPIAALLCFKRIKSKADLCKTVLMDKIRDRPDLLQDNAMSIFAVMEKMSYIANICERFVQFMMTCSLSDFMKYAAAPFELEPVEIAITGWVEALRRDEFASDGAEHLQRMAGILVDMAEKLLSDSLETKAMEVLANASMTEMYTDSVAHQAQILAKAVQARLGDPTTDDEDALTFEKRVDQLGIKARTVKYTSGKLLHVLDDLRARSMCLGEPLWHSFADAEHAASTLSQLTQHVGHAVMEELNKIERDEPLSYTTLLDIMSKVVGEKRLASTMHVDSEGALDILMKHLSVLQTTIDDLHTRSADLSGALEFEKGPPPWIVRAKEVSAQKVLSQDMQEEMARLKSRIQEQTIRISEKDRLLEEQQIKVELLESRARETKMKDDGVKAMKEEIEKLRAESATASDSLHRLQAEHRALLENRESERLELDSIKRRAPADSQGLPTGAVDETTSLHFKAEVELLKTEILSLQASVRFLKFENTQLLMPVDKVGMDAVEHGWLDPSQLKPSRAEDKTMELRTESKDVFADLMRLAKSSQPIKLVAKSSSDQAGASRASTWRSQSTTTLYQVLQRKEELERWNEMKDDLVKRARIIMRPSKPRHIGEGQFRGLYEQQAFMPSSDGVHIVQH</sequence>
<feature type="compositionally biased region" description="Low complexity" evidence="14">
    <location>
        <begin position="146"/>
        <end position="197"/>
    </location>
</feature>
<keyword evidence="6" id="KW-0132">Cell division</keyword>
<dbReference type="PROSITE" id="PS50245">
    <property type="entry name" value="CAP_GLY_2"/>
    <property type="match status" value="1"/>
</dbReference>
<comment type="subcellular location">
    <subcellularLocation>
        <location evidence="3">Cytoplasm</location>
        <location evidence="3">Cell cortex</location>
    </subcellularLocation>
    <subcellularLocation>
        <location evidence="1">Cytoplasm</location>
        <location evidence="1">Cytoskeleton</location>
        <location evidence="1">Microtubule organizing center</location>
        <location evidence="1">Centrosome</location>
        <location evidence="1">Centriole</location>
    </subcellularLocation>
    <subcellularLocation>
        <location evidence="2">Cytoplasm</location>
        <location evidence="2">Cytoskeleton</location>
        <location evidence="2">Spindle</location>
    </subcellularLocation>
</comment>
<dbReference type="GO" id="GO:0030286">
    <property type="term" value="C:dynein complex"/>
    <property type="evidence" value="ECO:0007669"/>
    <property type="project" value="UniProtKB-KW"/>
</dbReference>
<dbReference type="PROSITE" id="PS00845">
    <property type="entry name" value="CAP_GLY_1"/>
    <property type="match status" value="1"/>
</dbReference>
<dbReference type="SUPFAM" id="SSF74924">
    <property type="entry name" value="Cap-Gly domain"/>
    <property type="match status" value="1"/>
</dbReference>
<protein>
    <recommendedName>
        <fullName evidence="15">CAP-Gly domain-containing protein</fullName>
    </recommendedName>
</protein>
<keyword evidence="17" id="KW-1185">Reference proteome</keyword>
<keyword evidence="11" id="KW-0206">Cytoskeleton</keyword>
<gene>
    <name evidence="16" type="ORF">PV08_06240</name>
</gene>
<dbReference type="RefSeq" id="XP_016236405.1">
    <property type="nucleotide sequence ID" value="XM_016380578.1"/>
</dbReference>
<keyword evidence="8" id="KW-0498">Mitosis</keyword>
<dbReference type="HOGENOM" id="CLU_002523_1_1_1"/>
<evidence type="ECO:0000256" key="12">
    <source>
        <dbReference type="ARBA" id="ARBA00023306"/>
    </source>
</evidence>
<evidence type="ECO:0000313" key="16">
    <source>
        <dbReference type="EMBL" id="KIW16189.1"/>
    </source>
</evidence>
<name>A0A0D2BY09_9EURO</name>
<dbReference type="Pfam" id="PF01302">
    <property type="entry name" value="CAP_GLY"/>
    <property type="match status" value="1"/>
</dbReference>
<feature type="compositionally biased region" description="Polar residues" evidence="14">
    <location>
        <begin position="74"/>
        <end position="104"/>
    </location>
</feature>
<dbReference type="SMART" id="SM01052">
    <property type="entry name" value="CAP_GLY"/>
    <property type="match status" value="1"/>
</dbReference>
<dbReference type="GO" id="GO:0005874">
    <property type="term" value="C:microtubule"/>
    <property type="evidence" value="ECO:0007669"/>
    <property type="project" value="UniProtKB-KW"/>
</dbReference>
<keyword evidence="9" id="KW-0243">Dynein</keyword>
<evidence type="ECO:0000256" key="4">
    <source>
        <dbReference type="ARBA" id="ARBA00011010"/>
    </source>
</evidence>
<dbReference type="PANTHER" id="PTHR18916:SF6">
    <property type="entry name" value="DYNACTIN SUBUNIT 1"/>
    <property type="match status" value="1"/>
</dbReference>
<accession>A0A0D2BY09</accession>
<feature type="coiled-coil region" evidence="13">
    <location>
        <begin position="312"/>
        <end position="565"/>
    </location>
</feature>
<feature type="coiled-coil region" evidence="13">
    <location>
        <begin position="1029"/>
        <end position="1129"/>
    </location>
</feature>
<feature type="compositionally biased region" description="Polar residues" evidence="14">
    <location>
        <begin position="114"/>
        <end position="137"/>
    </location>
</feature>
<dbReference type="GO" id="GO:0005814">
    <property type="term" value="C:centriole"/>
    <property type="evidence" value="ECO:0007669"/>
    <property type="project" value="UniProtKB-SubCell"/>
</dbReference>
<dbReference type="InterPro" id="IPR000938">
    <property type="entry name" value="CAP-Gly_domain"/>
</dbReference>
<reference evidence="16 17" key="1">
    <citation type="submission" date="2015-01" db="EMBL/GenBank/DDBJ databases">
        <title>The Genome Sequence of Exophiala spinifera CBS89968.</title>
        <authorList>
            <consortium name="The Broad Institute Genomics Platform"/>
            <person name="Cuomo C."/>
            <person name="de Hoog S."/>
            <person name="Gorbushina A."/>
            <person name="Stielow B."/>
            <person name="Teixiera M."/>
            <person name="Abouelleil A."/>
            <person name="Chapman S.B."/>
            <person name="Priest M."/>
            <person name="Young S.K."/>
            <person name="Wortman J."/>
            <person name="Nusbaum C."/>
            <person name="Birren B."/>
        </authorList>
    </citation>
    <scope>NUCLEOTIDE SEQUENCE [LARGE SCALE GENOMIC DNA]</scope>
    <source>
        <strain evidence="16 17">CBS 89968</strain>
    </source>
</reference>
<organism evidence="16 17">
    <name type="scientific">Exophiala spinifera</name>
    <dbReference type="NCBI Taxonomy" id="91928"/>
    <lineage>
        <taxon>Eukaryota</taxon>
        <taxon>Fungi</taxon>
        <taxon>Dikarya</taxon>
        <taxon>Ascomycota</taxon>
        <taxon>Pezizomycotina</taxon>
        <taxon>Eurotiomycetes</taxon>
        <taxon>Chaetothyriomycetidae</taxon>
        <taxon>Chaetothyriales</taxon>
        <taxon>Herpotrichiellaceae</taxon>
        <taxon>Exophiala</taxon>
    </lineage>
</organism>
<keyword evidence="7" id="KW-0493">Microtubule</keyword>
<dbReference type="OrthoDB" id="2130750at2759"/>
<feature type="region of interest" description="Disordered" evidence="14">
    <location>
        <begin position="74"/>
        <end position="307"/>
    </location>
</feature>
<dbReference type="GO" id="GO:0051301">
    <property type="term" value="P:cell division"/>
    <property type="evidence" value="ECO:0007669"/>
    <property type="project" value="UniProtKB-KW"/>
</dbReference>
<dbReference type="InterPro" id="IPR022157">
    <property type="entry name" value="Dynactin"/>
</dbReference>
<feature type="coiled-coil region" evidence="13">
    <location>
        <begin position="608"/>
        <end position="635"/>
    </location>
</feature>
<evidence type="ECO:0000256" key="14">
    <source>
        <dbReference type="SAM" id="MobiDB-lite"/>
    </source>
</evidence>
<evidence type="ECO:0000256" key="2">
    <source>
        <dbReference type="ARBA" id="ARBA00004186"/>
    </source>
</evidence>
<feature type="domain" description="CAP-Gly" evidence="15">
    <location>
        <begin position="26"/>
        <end position="68"/>
    </location>
</feature>
<evidence type="ECO:0000256" key="3">
    <source>
        <dbReference type="ARBA" id="ARBA00004544"/>
    </source>
</evidence>
<comment type="similarity">
    <text evidence="4">Belongs to the dynactin 150 kDa subunit family.</text>
</comment>
<evidence type="ECO:0000313" key="17">
    <source>
        <dbReference type="Proteomes" id="UP000053328"/>
    </source>
</evidence>
<dbReference type="Gene3D" id="2.30.30.190">
    <property type="entry name" value="CAP Gly-rich-like domain"/>
    <property type="match status" value="1"/>
</dbReference>
<dbReference type="GeneID" id="27333323"/>
<evidence type="ECO:0000259" key="15">
    <source>
        <dbReference type="PROSITE" id="PS50245"/>
    </source>
</evidence>
<dbReference type="STRING" id="91928.A0A0D2BY09"/>
<evidence type="ECO:0000256" key="10">
    <source>
        <dbReference type="ARBA" id="ARBA00023054"/>
    </source>
</evidence>
<evidence type="ECO:0000256" key="6">
    <source>
        <dbReference type="ARBA" id="ARBA00022618"/>
    </source>
</evidence>
<evidence type="ECO:0000256" key="13">
    <source>
        <dbReference type="SAM" id="Coils"/>
    </source>
</evidence>
<dbReference type="PANTHER" id="PTHR18916">
    <property type="entry name" value="DYNACTIN 1-RELATED MICROTUBULE-BINDING"/>
    <property type="match status" value="1"/>
</dbReference>
<feature type="compositionally biased region" description="Basic and acidic residues" evidence="14">
    <location>
        <begin position="267"/>
        <end position="276"/>
    </location>
</feature>
<dbReference type="EMBL" id="KN847495">
    <property type="protein sequence ID" value="KIW16189.1"/>
    <property type="molecule type" value="Genomic_DNA"/>
</dbReference>
<evidence type="ECO:0000256" key="5">
    <source>
        <dbReference type="ARBA" id="ARBA00022490"/>
    </source>
</evidence>
<dbReference type="VEuPathDB" id="FungiDB:PV08_06240"/>
<feature type="compositionally biased region" description="Low complexity" evidence="14">
    <location>
        <begin position="239"/>
        <end position="251"/>
    </location>
</feature>
<evidence type="ECO:0000256" key="1">
    <source>
        <dbReference type="ARBA" id="ARBA00004114"/>
    </source>
</evidence>
<evidence type="ECO:0000256" key="11">
    <source>
        <dbReference type="ARBA" id="ARBA00023212"/>
    </source>
</evidence>
<dbReference type="GO" id="GO:0005819">
    <property type="term" value="C:spindle"/>
    <property type="evidence" value="ECO:0007669"/>
    <property type="project" value="UniProtKB-SubCell"/>
</dbReference>
<proteinExistence type="inferred from homology"/>
<feature type="compositionally biased region" description="Polar residues" evidence="14">
    <location>
        <begin position="209"/>
        <end position="218"/>
    </location>
</feature>
<dbReference type="Pfam" id="PF12455">
    <property type="entry name" value="Dynactin"/>
    <property type="match status" value="1"/>
</dbReference>
<dbReference type="Proteomes" id="UP000053328">
    <property type="component" value="Unassembled WGS sequence"/>
</dbReference>
<evidence type="ECO:0000256" key="9">
    <source>
        <dbReference type="ARBA" id="ARBA00023017"/>
    </source>
</evidence>
<evidence type="ECO:0000256" key="8">
    <source>
        <dbReference type="ARBA" id="ARBA00022776"/>
    </source>
</evidence>
<keyword evidence="5" id="KW-0963">Cytoplasm</keyword>
<evidence type="ECO:0000256" key="7">
    <source>
        <dbReference type="ARBA" id="ARBA00022701"/>
    </source>
</evidence>
<dbReference type="InterPro" id="IPR036859">
    <property type="entry name" value="CAP-Gly_dom_sf"/>
</dbReference>